<dbReference type="EMBL" id="CP003179">
    <property type="protein sequence ID" value="AEW05056.1"/>
    <property type="molecule type" value="Genomic_DNA"/>
</dbReference>
<reference evidence="3" key="1">
    <citation type="submission" date="2011-12" db="EMBL/GenBank/DDBJ databases">
        <title>The complete genome of chromosome of Sulfobacillus acidophilus DSM 10332.</title>
        <authorList>
            <person name="Lucas S."/>
            <person name="Han J."/>
            <person name="Lapidus A."/>
            <person name="Bruce D."/>
            <person name="Goodwin L."/>
            <person name="Pitluck S."/>
            <person name="Peters L."/>
            <person name="Kyrpides N."/>
            <person name="Mavromatis K."/>
            <person name="Ivanova N."/>
            <person name="Mikhailova N."/>
            <person name="Chertkov O."/>
            <person name="Saunders E."/>
            <person name="Detter J.C."/>
            <person name="Tapia R."/>
            <person name="Han C."/>
            <person name="Land M."/>
            <person name="Hauser L."/>
            <person name="Markowitz V."/>
            <person name="Cheng J.-F."/>
            <person name="Hugenholtz P."/>
            <person name="Woyke T."/>
            <person name="Wu D."/>
            <person name="Pukall R."/>
            <person name="Gehrich-Schroeter G."/>
            <person name="Schneider S."/>
            <person name="Klenk H.-P."/>
            <person name="Eisen J.A."/>
        </authorList>
    </citation>
    <scope>NUCLEOTIDE SEQUENCE [LARGE SCALE GENOMIC DNA]</scope>
    <source>
        <strain evidence="3">ATCC 700253 / DSM 10332 / NAL</strain>
    </source>
</reference>
<dbReference type="HOGENOM" id="CLU_2959138_0_0_9"/>
<dbReference type="KEGG" id="sap:Sulac_1559"/>
<reference evidence="2 3" key="2">
    <citation type="journal article" date="2012" name="Stand. Genomic Sci.">
        <title>Complete genome sequence of the moderately thermophilic mineral-sulfide-oxidizing firmicute Sulfobacillus acidophilus type strain (NAL(T)).</title>
        <authorList>
            <person name="Anderson I."/>
            <person name="Chertkov O."/>
            <person name="Chen A."/>
            <person name="Saunders E."/>
            <person name="Lapidus A."/>
            <person name="Nolan M."/>
            <person name="Lucas S."/>
            <person name="Hammon N."/>
            <person name="Deshpande S."/>
            <person name="Cheng J.F."/>
            <person name="Han C."/>
            <person name="Tapia R."/>
            <person name="Goodwin L.A."/>
            <person name="Pitluck S."/>
            <person name="Liolios K."/>
            <person name="Pagani I."/>
            <person name="Ivanova N."/>
            <person name="Mikhailova N."/>
            <person name="Pati A."/>
            <person name="Palaniappan K."/>
            <person name="Land M."/>
            <person name="Pan C."/>
            <person name="Rohde M."/>
            <person name="Pukall R."/>
            <person name="Goker M."/>
            <person name="Detter J.C."/>
            <person name="Woyke T."/>
            <person name="Bristow J."/>
            <person name="Eisen J.A."/>
            <person name="Markowitz V."/>
            <person name="Hugenholtz P."/>
            <person name="Kyrpides N.C."/>
            <person name="Klenk H.P."/>
            <person name="Mavromatis K."/>
        </authorList>
    </citation>
    <scope>NUCLEOTIDE SEQUENCE [LARGE SCALE GENOMIC DNA]</scope>
    <source>
        <strain evidence="3">ATCC 700253 / DSM 10332 / NAL</strain>
    </source>
</reference>
<dbReference type="Proteomes" id="UP000005439">
    <property type="component" value="Chromosome"/>
</dbReference>
<proteinExistence type="predicted"/>
<organism evidence="2 3">
    <name type="scientific">Sulfobacillus acidophilus (strain ATCC 700253 / DSM 10332 / NAL)</name>
    <dbReference type="NCBI Taxonomy" id="679936"/>
    <lineage>
        <taxon>Bacteria</taxon>
        <taxon>Bacillati</taxon>
        <taxon>Bacillota</taxon>
        <taxon>Clostridia</taxon>
        <taxon>Eubacteriales</taxon>
        <taxon>Clostridiales Family XVII. Incertae Sedis</taxon>
        <taxon>Sulfobacillus</taxon>
    </lineage>
</organism>
<evidence type="ECO:0000313" key="3">
    <source>
        <dbReference type="Proteomes" id="UP000005439"/>
    </source>
</evidence>
<dbReference type="STRING" id="679936.Sulac_1559"/>
<accession>G8TY92</accession>
<protein>
    <submittedName>
        <fullName evidence="2">Uncharacterized protein</fullName>
    </submittedName>
</protein>
<gene>
    <name evidence="2" type="ordered locus">Sulac_1559</name>
</gene>
<evidence type="ECO:0000256" key="1">
    <source>
        <dbReference type="SAM" id="Phobius"/>
    </source>
</evidence>
<evidence type="ECO:0000313" key="2">
    <source>
        <dbReference type="EMBL" id="AEW05056.1"/>
    </source>
</evidence>
<dbReference type="PATRIC" id="fig|679936.5.peg.1625"/>
<keyword evidence="1" id="KW-1133">Transmembrane helix</keyword>
<dbReference type="AlphaFoldDB" id="G8TY92"/>
<keyword evidence="1" id="KW-0812">Transmembrane</keyword>
<keyword evidence="3" id="KW-1185">Reference proteome</keyword>
<name>G8TY92_SULAD</name>
<feature type="transmembrane region" description="Helical" evidence="1">
    <location>
        <begin position="6"/>
        <end position="24"/>
    </location>
</feature>
<sequence>MKRYVTGMVTGTLVGAVIAGYWLLKRPKAAAAQVAWRQARRIAPAAFRVAKSGGRRVIAMARKRIG</sequence>
<keyword evidence="1" id="KW-0472">Membrane</keyword>